<evidence type="ECO:0000313" key="3">
    <source>
        <dbReference type="Proteomes" id="UP000261023"/>
    </source>
</evidence>
<reference evidence="3 4" key="1">
    <citation type="submission" date="2018-08" db="EMBL/GenBank/DDBJ databases">
        <title>A genome reference for cultivated species of the human gut microbiota.</title>
        <authorList>
            <person name="Zou Y."/>
            <person name="Xue W."/>
            <person name="Luo G."/>
        </authorList>
    </citation>
    <scope>NUCLEOTIDE SEQUENCE [LARGE SCALE GENOMIC DNA]</scope>
    <source>
        <strain evidence="1 3">AF19-13AC</strain>
        <strain evidence="2 4">TM09-12</strain>
    </source>
</reference>
<name>A0A374NYR5_9FIRM</name>
<sequence>MQQEMTPASRGLYRGINILFSRFPEWDEGGRKELHFSTGEGKSQRKKGIDLFIKCDNINI</sequence>
<dbReference type="Proteomes" id="UP000261023">
    <property type="component" value="Unassembled WGS sequence"/>
</dbReference>
<evidence type="ECO:0000313" key="1">
    <source>
        <dbReference type="EMBL" id="RGD71730.1"/>
    </source>
</evidence>
<dbReference type="EMBL" id="QSON01000020">
    <property type="protein sequence ID" value="RGI97243.1"/>
    <property type="molecule type" value="Genomic_DNA"/>
</dbReference>
<proteinExistence type="predicted"/>
<organism evidence="2 4">
    <name type="scientific">Hungatella hathewayi</name>
    <dbReference type="NCBI Taxonomy" id="154046"/>
    <lineage>
        <taxon>Bacteria</taxon>
        <taxon>Bacillati</taxon>
        <taxon>Bacillota</taxon>
        <taxon>Clostridia</taxon>
        <taxon>Lachnospirales</taxon>
        <taxon>Lachnospiraceae</taxon>
        <taxon>Hungatella</taxon>
    </lineage>
</organism>
<gene>
    <name evidence="1" type="ORF">DWX31_05490</name>
    <name evidence="2" type="ORF">DXD79_27840</name>
</gene>
<evidence type="ECO:0000313" key="4">
    <source>
        <dbReference type="Proteomes" id="UP000263014"/>
    </source>
</evidence>
<dbReference type="Proteomes" id="UP000263014">
    <property type="component" value="Unassembled WGS sequence"/>
</dbReference>
<protein>
    <submittedName>
        <fullName evidence="2">Uncharacterized protein</fullName>
    </submittedName>
</protein>
<evidence type="ECO:0000313" key="2">
    <source>
        <dbReference type="EMBL" id="RGI97243.1"/>
    </source>
</evidence>
<accession>A0A374NYR5</accession>
<dbReference type="EMBL" id="QTJW01000003">
    <property type="protein sequence ID" value="RGD71730.1"/>
    <property type="molecule type" value="Genomic_DNA"/>
</dbReference>
<comment type="caution">
    <text evidence="2">The sequence shown here is derived from an EMBL/GenBank/DDBJ whole genome shotgun (WGS) entry which is preliminary data.</text>
</comment>
<dbReference type="AlphaFoldDB" id="A0A374NYR5"/>